<dbReference type="InterPro" id="IPR017907">
    <property type="entry name" value="Znf_RING_CS"/>
</dbReference>
<name>A0A2I4CMB9_AUSLI</name>
<feature type="compositionally biased region" description="Low complexity" evidence="5">
    <location>
        <begin position="345"/>
        <end position="364"/>
    </location>
</feature>
<dbReference type="InParanoid" id="A0A2I4CMB9"/>
<dbReference type="PROSITE" id="PS50089">
    <property type="entry name" value="ZF_RING_2"/>
    <property type="match status" value="1"/>
</dbReference>
<dbReference type="OrthoDB" id="8420389at2759"/>
<dbReference type="InterPro" id="IPR043136">
    <property type="entry name" value="B30.2/SPRY_sf"/>
</dbReference>
<keyword evidence="7" id="KW-1185">Reference proteome</keyword>
<evidence type="ECO:0000256" key="1">
    <source>
        <dbReference type="ARBA" id="ARBA00022723"/>
    </source>
</evidence>
<evidence type="ECO:0000259" key="6">
    <source>
        <dbReference type="PROSITE" id="PS50089"/>
    </source>
</evidence>
<proteinExistence type="predicted"/>
<evidence type="ECO:0000256" key="2">
    <source>
        <dbReference type="ARBA" id="ARBA00022771"/>
    </source>
</evidence>
<evidence type="ECO:0000313" key="7">
    <source>
        <dbReference type="Proteomes" id="UP000192220"/>
    </source>
</evidence>
<dbReference type="Gene3D" id="2.60.120.920">
    <property type="match status" value="1"/>
</dbReference>
<evidence type="ECO:0000256" key="5">
    <source>
        <dbReference type="SAM" id="MobiDB-lite"/>
    </source>
</evidence>
<dbReference type="AlphaFoldDB" id="A0A2I4CMB9"/>
<dbReference type="InterPro" id="IPR050617">
    <property type="entry name" value="E3_ligase_FN3/SPRY"/>
</dbReference>
<dbReference type="PRINTS" id="PR01407">
    <property type="entry name" value="BUTYPHLNCDUF"/>
</dbReference>
<dbReference type="SUPFAM" id="SSF49899">
    <property type="entry name" value="Concanavalin A-like lectins/glucanases"/>
    <property type="match status" value="1"/>
</dbReference>
<dbReference type="InterPro" id="IPR013083">
    <property type="entry name" value="Znf_RING/FYVE/PHD"/>
</dbReference>
<keyword evidence="3" id="KW-0862">Zinc</keyword>
<reference evidence="8" key="1">
    <citation type="submission" date="2025-08" db="UniProtKB">
        <authorList>
            <consortium name="RefSeq"/>
        </authorList>
    </citation>
    <scope>IDENTIFICATION</scope>
    <source>
        <strain evidence="8">Quisiro</strain>
        <tissue evidence="8">Liver</tissue>
    </source>
</reference>
<dbReference type="PANTHER" id="PTHR24099:SF16">
    <property type="entry name" value="E3 UBIQUITIN-PROTEIN LIGASE MIDLINE-1-LIKE ISOFORM X1"/>
    <property type="match status" value="1"/>
</dbReference>
<dbReference type="RefSeq" id="XP_013881150.1">
    <property type="nucleotide sequence ID" value="XM_014025696.1"/>
</dbReference>
<dbReference type="InterPro" id="IPR013320">
    <property type="entry name" value="ConA-like_dom_sf"/>
</dbReference>
<dbReference type="GeneID" id="106530123"/>
<evidence type="ECO:0000256" key="4">
    <source>
        <dbReference type="PROSITE-ProRule" id="PRU00175"/>
    </source>
</evidence>
<dbReference type="PROSITE" id="PS00518">
    <property type="entry name" value="ZF_RING_1"/>
    <property type="match status" value="1"/>
</dbReference>
<dbReference type="GO" id="GO:0008270">
    <property type="term" value="F:zinc ion binding"/>
    <property type="evidence" value="ECO:0007669"/>
    <property type="project" value="UniProtKB-KW"/>
</dbReference>
<feature type="domain" description="RING-type" evidence="6">
    <location>
        <begin position="10"/>
        <end position="63"/>
    </location>
</feature>
<dbReference type="InterPro" id="IPR003879">
    <property type="entry name" value="Butyrophylin_SPRY"/>
</dbReference>
<dbReference type="KEGG" id="alim:106530123"/>
<protein>
    <submittedName>
        <fullName evidence="8">Uncharacterized protein LOC106530123 isoform X1</fullName>
    </submittedName>
</protein>
<dbReference type="InterPro" id="IPR001841">
    <property type="entry name" value="Znf_RING"/>
</dbReference>
<gene>
    <name evidence="8" type="primary">LOC106530123</name>
</gene>
<feature type="region of interest" description="Disordered" evidence="5">
    <location>
        <begin position="344"/>
        <end position="382"/>
    </location>
</feature>
<sequence>MDCLQQCSQCPACKKEYNVALILPCSHSLCARCVAAGEGAVPRRPGSHSLLQPVCSVLCPCCRYHVELPCWTWSSATSCLPKHPTLNFPCDSTHTDNKSPEENDCDKPAPTHVIIDGAVDLDEEDMKQSVYGLCFALDPSSVPPSLHLSNSCCTVSYCGGSLPALHLQNQTRVNSDCVSLPHVCADVVITRGQYYWEVDVCNSSVYRVGVMSLDGSGWWLETNGLSFSAVYDGSCETVCTVPPKIKTLGIFLNVGGGTISFYNPLTQEHLASLPTRFSPAGVLPFLSLGQGKLRLRCGLPPPSFVFLGKSSAYRGRCKPSGAQWRSDVSFPLVRRVIEKFERLASNSDSDPVSSFASSSCSLMSPPGGQTCDPLPPEKKKKN</sequence>
<evidence type="ECO:0000256" key="3">
    <source>
        <dbReference type="ARBA" id="ARBA00022833"/>
    </source>
</evidence>
<evidence type="ECO:0000313" key="8">
    <source>
        <dbReference type="RefSeq" id="XP_013881150.1"/>
    </source>
</evidence>
<dbReference type="Gene3D" id="3.30.40.10">
    <property type="entry name" value="Zinc/RING finger domain, C3HC4 (zinc finger)"/>
    <property type="match status" value="1"/>
</dbReference>
<dbReference type="PANTHER" id="PTHR24099">
    <property type="entry name" value="E3 UBIQUITIN-PROTEIN LIGASE TRIM36-RELATED"/>
    <property type="match status" value="1"/>
</dbReference>
<keyword evidence="2 4" id="KW-0863">Zinc-finger</keyword>
<keyword evidence="1" id="KW-0479">Metal-binding</keyword>
<accession>A0A2I4CMB9</accession>
<dbReference type="Proteomes" id="UP000192220">
    <property type="component" value="Unplaced"/>
</dbReference>
<organism evidence="7 8">
    <name type="scientific">Austrofundulus limnaeus</name>
    <name type="common">Annual killifish</name>
    <dbReference type="NCBI Taxonomy" id="52670"/>
    <lineage>
        <taxon>Eukaryota</taxon>
        <taxon>Metazoa</taxon>
        <taxon>Chordata</taxon>
        <taxon>Craniata</taxon>
        <taxon>Vertebrata</taxon>
        <taxon>Euteleostomi</taxon>
        <taxon>Actinopterygii</taxon>
        <taxon>Neopterygii</taxon>
        <taxon>Teleostei</taxon>
        <taxon>Neoteleostei</taxon>
        <taxon>Acanthomorphata</taxon>
        <taxon>Ovalentaria</taxon>
        <taxon>Atherinomorphae</taxon>
        <taxon>Cyprinodontiformes</taxon>
        <taxon>Rivulidae</taxon>
        <taxon>Austrofundulus</taxon>
    </lineage>
</organism>